<name>A0AAW1G754_ZOAVI</name>
<evidence type="ECO:0000313" key="2">
    <source>
        <dbReference type="Proteomes" id="UP001488805"/>
    </source>
</evidence>
<evidence type="ECO:0000313" key="1">
    <source>
        <dbReference type="EMBL" id="KAK9542006.1"/>
    </source>
</evidence>
<dbReference type="AlphaFoldDB" id="A0AAW1G754"/>
<keyword evidence="2" id="KW-1185">Reference proteome</keyword>
<proteinExistence type="predicted"/>
<dbReference type="Proteomes" id="UP001488805">
    <property type="component" value="Unassembled WGS sequence"/>
</dbReference>
<gene>
    <name evidence="1" type="ORF">VZT92_002010</name>
</gene>
<comment type="caution">
    <text evidence="1">The sequence shown here is derived from an EMBL/GenBank/DDBJ whole genome shotgun (WGS) entry which is preliminary data.</text>
</comment>
<protein>
    <submittedName>
        <fullName evidence="1">Uncharacterized protein</fullName>
    </submittedName>
</protein>
<sequence>MNTMFEHKVAHKSTWYQNTLGRRSMIDFVIVSFDLRPYVLDTRVNLVVSWIRWRGNRLERPGKPKRVVRVNWECLAEDPVWEVFNSHLRENFSHIPREVGDTETEWTMFKASIVDAAARSCGRKVIGACRGGNPRTRWWTPEVREAVKLKKENFKAWLAQGSPEAAERYRQARRAAAAVVADAKTRAWEEFGEAMEKDFQLATRRFWQTIRPAVLSREGGNC</sequence>
<reference evidence="1 2" key="1">
    <citation type="journal article" date="2024" name="Genome Biol. Evol.">
        <title>Chromosome-level genome assembly of the viviparous eelpout Zoarces viviparus.</title>
        <authorList>
            <person name="Fuhrmann N."/>
            <person name="Brasseur M.V."/>
            <person name="Bakowski C.E."/>
            <person name="Podsiadlowski L."/>
            <person name="Prost S."/>
            <person name="Krehenwinkel H."/>
            <person name="Mayer C."/>
        </authorList>
    </citation>
    <scope>NUCLEOTIDE SEQUENCE [LARGE SCALE GENOMIC DNA]</scope>
    <source>
        <strain evidence="1">NO-MEL_2022_Ind0_liver</strain>
    </source>
</reference>
<organism evidence="1 2">
    <name type="scientific">Zoarces viviparus</name>
    <name type="common">Viviparous eelpout</name>
    <name type="synonym">Blennius viviparus</name>
    <dbReference type="NCBI Taxonomy" id="48416"/>
    <lineage>
        <taxon>Eukaryota</taxon>
        <taxon>Metazoa</taxon>
        <taxon>Chordata</taxon>
        <taxon>Craniata</taxon>
        <taxon>Vertebrata</taxon>
        <taxon>Euteleostomi</taxon>
        <taxon>Actinopterygii</taxon>
        <taxon>Neopterygii</taxon>
        <taxon>Teleostei</taxon>
        <taxon>Neoteleostei</taxon>
        <taxon>Acanthomorphata</taxon>
        <taxon>Eupercaria</taxon>
        <taxon>Perciformes</taxon>
        <taxon>Cottioidei</taxon>
        <taxon>Zoarcales</taxon>
        <taxon>Zoarcidae</taxon>
        <taxon>Zoarcinae</taxon>
        <taxon>Zoarces</taxon>
    </lineage>
</organism>
<accession>A0AAW1G754</accession>
<dbReference type="EMBL" id="JBCEZU010000002">
    <property type="protein sequence ID" value="KAK9542006.1"/>
    <property type="molecule type" value="Genomic_DNA"/>
</dbReference>